<dbReference type="Proteomes" id="UP000323505">
    <property type="component" value="Unassembled WGS sequence"/>
</dbReference>
<sequence>MPEPTVPEPDSDQLCDNSDCICHRISEPEPEVQPLASTSDTALRDRLAEALNKWTLNAAGTARTSPPVHPRTLENLHANSLARADAVLPVVEAEIADLRRALATQIGLYKSAEEDVDKAEAALAEQTQRAEQAEAEAASAWQNAEDWNEIANGARLGRQQAEDAIARVRNVMAYKTMLAGPDAEQVVRVADLEAALDRGASSTWQARAEQAERALAAIHEGETEPPAERPAAVYTPGEWLHWFNRADPAERLATIERIYTATRYMSACITSRHEERLQQDEAAVHGVRKALEPSPTGRAFAIHRGGEGETHVQVVVPRDAILAALDQSKELT</sequence>
<organism evidence="2 3">
    <name type="scientific">Actinomadura decatromicini</name>
    <dbReference type="NCBI Taxonomy" id="2604572"/>
    <lineage>
        <taxon>Bacteria</taxon>
        <taxon>Bacillati</taxon>
        <taxon>Actinomycetota</taxon>
        <taxon>Actinomycetes</taxon>
        <taxon>Streptosporangiales</taxon>
        <taxon>Thermomonosporaceae</taxon>
        <taxon>Actinomadura</taxon>
    </lineage>
</organism>
<reference evidence="2 3" key="1">
    <citation type="submission" date="2019-08" db="EMBL/GenBank/DDBJ databases">
        <title>Actinomadura sp. nov. CYP1-5 isolated from mountain soil.</title>
        <authorList>
            <person name="Songsumanus A."/>
            <person name="Kuncharoen N."/>
            <person name="Kudo T."/>
            <person name="Yuki M."/>
            <person name="Igarashi Y."/>
            <person name="Tanasupawat S."/>
        </authorList>
    </citation>
    <scope>NUCLEOTIDE SEQUENCE [LARGE SCALE GENOMIC DNA]</scope>
    <source>
        <strain evidence="2 3">CYP1-5</strain>
    </source>
</reference>
<protein>
    <submittedName>
        <fullName evidence="2">Uncharacterized protein</fullName>
    </submittedName>
</protein>
<evidence type="ECO:0000256" key="1">
    <source>
        <dbReference type="SAM" id="Coils"/>
    </source>
</evidence>
<evidence type="ECO:0000313" key="2">
    <source>
        <dbReference type="EMBL" id="TYK45185.1"/>
    </source>
</evidence>
<dbReference type="EMBL" id="VSRQ01000007">
    <property type="protein sequence ID" value="TYK45185.1"/>
    <property type="molecule type" value="Genomic_DNA"/>
</dbReference>
<accession>A0A5D3FCZ1</accession>
<name>A0A5D3FCZ1_9ACTN</name>
<evidence type="ECO:0000313" key="3">
    <source>
        <dbReference type="Proteomes" id="UP000323505"/>
    </source>
</evidence>
<dbReference type="RefSeq" id="WP_148765592.1">
    <property type="nucleotide sequence ID" value="NZ_VSRQ01000007.1"/>
</dbReference>
<keyword evidence="1" id="KW-0175">Coiled coil</keyword>
<comment type="caution">
    <text evidence="2">The sequence shown here is derived from an EMBL/GenBank/DDBJ whole genome shotgun (WGS) entry which is preliminary data.</text>
</comment>
<feature type="coiled-coil region" evidence="1">
    <location>
        <begin position="109"/>
        <end position="136"/>
    </location>
</feature>
<dbReference type="AlphaFoldDB" id="A0A5D3FCZ1"/>
<proteinExistence type="predicted"/>
<keyword evidence="3" id="KW-1185">Reference proteome</keyword>
<gene>
    <name evidence="2" type="ORF">FXF68_31395</name>
</gene>